<evidence type="ECO:0000259" key="7">
    <source>
        <dbReference type="PROSITE" id="PS51987"/>
    </source>
</evidence>
<keyword evidence="5" id="KW-0460">Magnesium</keyword>
<dbReference type="InterPro" id="IPR008146">
    <property type="entry name" value="Gln_synth_cat_dom"/>
</dbReference>
<dbReference type="EMBL" id="UINC01006743">
    <property type="protein sequence ID" value="SVA29370.1"/>
    <property type="molecule type" value="Genomic_DNA"/>
</dbReference>
<dbReference type="InterPro" id="IPR017536">
    <property type="entry name" value="Glutamine_synthetase_typeIII"/>
</dbReference>
<dbReference type="AlphaFoldDB" id="A0A381UMP4"/>
<dbReference type="GO" id="GO:0004356">
    <property type="term" value="F:glutamine synthetase activity"/>
    <property type="evidence" value="ECO:0007669"/>
    <property type="project" value="InterPro"/>
</dbReference>
<dbReference type="SUPFAM" id="SSF54368">
    <property type="entry name" value="Glutamine synthetase, N-terminal domain"/>
    <property type="match status" value="1"/>
</dbReference>
<dbReference type="InterPro" id="IPR008147">
    <property type="entry name" value="Gln_synt_N"/>
</dbReference>
<feature type="domain" description="GS beta-grasp" evidence="6">
    <location>
        <begin position="12"/>
        <end position="94"/>
    </location>
</feature>
<sequence>MPTNLARVAKDKGIKYFLISFVDLFGVLRSKLVPARAIGDMQKGGAGFAGFAAWLDMTPAHPDMFSIPDPTSLIQLPWKPEVAWLAGDLWMDGKEVEASPRIALKRQMARAEKKGYYMKTGVECEYFLITPDGLAISDANDTQEKPCYDQSALMRRYDVISEICDAMIELGWNPYQNDHEDANGQFEMNWEFDDALVTADRHVFFKYMVKAIAEKHGLRATFMPKPFANLTGNGCHAHVSVWDKTGKKNLFHSARDSLGLSKLAYHFLGGILHNADALAAVFNPTVNSYKRIDAQVTLSGATWSPNAITYGGNNRTHMVRIPDKGRFELRLMDGAANPYLLQAGVLAAGLDGVGSQRDPGKPLDVNMYTEGHKLRSVRRLPSNLLDAIRTFEKSKVLRAGLGEELVSSYAKLKHLEWRSYAAAISPWERDHTLDC</sequence>
<reference evidence="8" key="1">
    <citation type="submission" date="2018-05" db="EMBL/GenBank/DDBJ databases">
        <authorList>
            <person name="Lanie J.A."/>
            <person name="Ng W.-L."/>
            <person name="Kazmierczak K.M."/>
            <person name="Andrzejewski T.M."/>
            <person name="Davidsen T.M."/>
            <person name="Wayne K.J."/>
            <person name="Tettelin H."/>
            <person name="Glass J.I."/>
            <person name="Rusch D."/>
            <person name="Podicherti R."/>
            <person name="Tsui H.-C.T."/>
            <person name="Winkler M.E."/>
        </authorList>
    </citation>
    <scope>NUCLEOTIDE SEQUENCE</scope>
</reference>
<name>A0A381UMP4_9ZZZZ</name>
<dbReference type="SMART" id="SM01230">
    <property type="entry name" value="Gln-synt_C"/>
    <property type="match status" value="1"/>
</dbReference>
<dbReference type="GO" id="GO:0006542">
    <property type="term" value="P:glutamine biosynthetic process"/>
    <property type="evidence" value="ECO:0007669"/>
    <property type="project" value="InterPro"/>
</dbReference>
<dbReference type="GO" id="GO:0005524">
    <property type="term" value="F:ATP binding"/>
    <property type="evidence" value="ECO:0007669"/>
    <property type="project" value="UniProtKB-KW"/>
</dbReference>
<protein>
    <submittedName>
        <fullName evidence="8">Uncharacterized protein</fullName>
    </submittedName>
</protein>
<dbReference type="Pfam" id="PF00120">
    <property type="entry name" value="Gln-synt_C"/>
    <property type="match status" value="1"/>
</dbReference>
<dbReference type="PROSITE" id="PS51987">
    <property type="entry name" value="GS_CATALYTIC"/>
    <property type="match status" value="1"/>
</dbReference>
<gene>
    <name evidence="8" type="ORF">METZ01_LOCUS82224</name>
</gene>
<dbReference type="NCBIfam" id="TIGR03105">
    <property type="entry name" value="gln_synth_III"/>
    <property type="match status" value="1"/>
</dbReference>
<dbReference type="InterPro" id="IPR014746">
    <property type="entry name" value="Gln_synth/guanido_kin_cat_dom"/>
</dbReference>
<dbReference type="PANTHER" id="PTHR43785">
    <property type="entry name" value="GAMMA-GLUTAMYLPUTRESCINE SYNTHETASE"/>
    <property type="match status" value="1"/>
</dbReference>
<organism evidence="8">
    <name type="scientific">marine metagenome</name>
    <dbReference type="NCBI Taxonomy" id="408172"/>
    <lineage>
        <taxon>unclassified sequences</taxon>
        <taxon>metagenomes</taxon>
        <taxon>ecological metagenomes</taxon>
    </lineage>
</organism>
<dbReference type="InterPro" id="IPR036651">
    <property type="entry name" value="Gln_synt_N_sf"/>
</dbReference>
<dbReference type="PROSITE" id="PS00181">
    <property type="entry name" value="GLNA_ATP"/>
    <property type="match status" value="1"/>
</dbReference>
<keyword evidence="4" id="KW-0067">ATP-binding</keyword>
<feature type="domain" description="GS catalytic" evidence="7">
    <location>
        <begin position="100"/>
        <end position="435"/>
    </location>
</feature>
<evidence type="ECO:0000313" key="8">
    <source>
        <dbReference type="EMBL" id="SVA29370.1"/>
    </source>
</evidence>
<evidence type="ECO:0000256" key="2">
    <source>
        <dbReference type="ARBA" id="ARBA00022598"/>
    </source>
</evidence>
<comment type="cofactor">
    <cofactor evidence="1">
        <name>Mg(2+)</name>
        <dbReference type="ChEBI" id="CHEBI:18420"/>
    </cofactor>
</comment>
<dbReference type="PANTHER" id="PTHR43785:SF14">
    <property type="entry name" value="GLUTAMINE SYNTHETASE"/>
    <property type="match status" value="1"/>
</dbReference>
<evidence type="ECO:0000256" key="3">
    <source>
        <dbReference type="ARBA" id="ARBA00022741"/>
    </source>
</evidence>
<dbReference type="SUPFAM" id="SSF55931">
    <property type="entry name" value="Glutamine synthetase/guanido kinase"/>
    <property type="match status" value="1"/>
</dbReference>
<proteinExistence type="predicted"/>
<dbReference type="Gene3D" id="3.30.590.10">
    <property type="entry name" value="Glutamine synthetase/guanido kinase, catalytic domain"/>
    <property type="match status" value="1"/>
</dbReference>
<evidence type="ECO:0000256" key="5">
    <source>
        <dbReference type="ARBA" id="ARBA00022842"/>
    </source>
</evidence>
<evidence type="ECO:0000256" key="4">
    <source>
        <dbReference type="ARBA" id="ARBA00022840"/>
    </source>
</evidence>
<keyword evidence="3" id="KW-0547">Nucleotide-binding</keyword>
<dbReference type="PROSITE" id="PS51986">
    <property type="entry name" value="GS_BETA_GRASP"/>
    <property type="match status" value="1"/>
</dbReference>
<keyword evidence="2" id="KW-0436">Ligase</keyword>
<accession>A0A381UMP4</accession>
<evidence type="ECO:0000256" key="1">
    <source>
        <dbReference type="ARBA" id="ARBA00001946"/>
    </source>
</evidence>
<dbReference type="Gene3D" id="3.10.20.70">
    <property type="entry name" value="Glutamine synthetase, N-terminal domain"/>
    <property type="match status" value="1"/>
</dbReference>
<evidence type="ECO:0000259" key="6">
    <source>
        <dbReference type="PROSITE" id="PS51986"/>
    </source>
</evidence>
<dbReference type="InterPro" id="IPR027303">
    <property type="entry name" value="Gln_synth_gly_rich_site"/>
</dbReference>